<reference evidence="2 3" key="1">
    <citation type="submission" date="2022-10" db="EMBL/GenBank/DDBJ databases">
        <title>The complete genomes of actinobacterial strains from the NBC collection.</title>
        <authorList>
            <person name="Joergensen T.S."/>
            <person name="Alvarez Arevalo M."/>
            <person name="Sterndorff E.B."/>
            <person name="Faurdal D."/>
            <person name="Vuksanovic O."/>
            <person name="Mourched A.-S."/>
            <person name="Charusanti P."/>
            <person name="Shaw S."/>
            <person name="Blin K."/>
            <person name="Weber T."/>
        </authorList>
    </citation>
    <scope>NUCLEOTIDE SEQUENCE [LARGE SCALE GENOMIC DNA]</scope>
    <source>
        <strain evidence="2 3">NBC 01792</strain>
    </source>
</reference>
<proteinExistence type="predicted"/>
<protein>
    <submittedName>
        <fullName evidence="2">Uncharacterized protein</fullName>
    </submittedName>
</protein>
<sequence length="154" mass="15968">MVISAQERLADVVAAAVEVAAETAEAGAYTAEVGRTLTSVVGKVGARIALDAEVRGFTGGWQEAVALMAPKAPADAQVFRMPGRAPEGANRPDPTGRSGRSDHAGRTDGPGYAGRTDGPGRAGRTDGPEHARRTDGPNRLRPMDARRPGRTESP</sequence>
<feature type="region of interest" description="Disordered" evidence="1">
    <location>
        <begin position="77"/>
        <end position="154"/>
    </location>
</feature>
<organism evidence="2 3">
    <name type="scientific">Streptomyces cyaneofuscatus</name>
    <dbReference type="NCBI Taxonomy" id="66883"/>
    <lineage>
        <taxon>Bacteria</taxon>
        <taxon>Bacillati</taxon>
        <taxon>Actinomycetota</taxon>
        <taxon>Actinomycetes</taxon>
        <taxon>Kitasatosporales</taxon>
        <taxon>Streptomycetaceae</taxon>
        <taxon>Streptomyces</taxon>
    </lineage>
</organism>
<evidence type="ECO:0000256" key="1">
    <source>
        <dbReference type="SAM" id="MobiDB-lite"/>
    </source>
</evidence>
<gene>
    <name evidence="2" type="ORF">OG849_22010</name>
</gene>
<accession>A0ABZ1EZW6</accession>
<name>A0ABZ1EZW6_9ACTN</name>
<feature type="compositionally biased region" description="Basic and acidic residues" evidence="1">
    <location>
        <begin position="123"/>
        <end position="154"/>
    </location>
</feature>
<evidence type="ECO:0000313" key="3">
    <source>
        <dbReference type="Proteomes" id="UP001356428"/>
    </source>
</evidence>
<dbReference type="EMBL" id="CP109083">
    <property type="protein sequence ID" value="WSB09714.1"/>
    <property type="molecule type" value="Genomic_DNA"/>
</dbReference>
<keyword evidence="3" id="KW-1185">Reference proteome</keyword>
<evidence type="ECO:0000313" key="2">
    <source>
        <dbReference type="EMBL" id="WSB09714.1"/>
    </source>
</evidence>
<dbReference type="RefSeq" id="WP_326741078.1">
    <property type="nucleotide sequence ID" value="NZ_CP109083.1"/>
</dbReference>
<dbReference type="Proteomes" id="UP001356428">
    <property type="component" value="Chromosome"/>
</dbReference>